<sequence>MKAKQFNNDFINLIISSLFSKFGMAIYTIALPLIVYDITKSGSLMAITFVTEFMPHIIFSLFGGALADRMSKRSILLYGDVTSLCAVLFILVTFLNGIENIYILLIATFILSSASAFYHPSFESVIPEMLDSSELVKGNSIFKFIETFTTFIGPSIGGLLIGFLGNVETLFVTMFTFLISSISILLIKKPYINEHIDNEISMFTSIKEGLNFVLKNKVIMSGTLYMFFINVAYGFIEALFVFYLKGEKHYSPSIIGYIFSIQTLGSMASLYIVNKFKQINRGKFIVYSGAIMCLGMLLLALGNNIYIIVISRILIVGSATCMAISWFTLRQEVVPQQYLGRVISSTRMVAYLSLPISGLIAGLLINVVTANTVFWFSTISAIILTACYVKSNLTLYNSDN</sequence>
<feature type="transmembrane region" description="Helical" evidence="6">
    <location>
        <begin position="141"/>
        <end position="164"/>
    </location>
</feature>
<comment type="caution">
    <text evidence="8">The sequence shown here is derived from an EMBL/GenBank/DDBJ whole genome shotgun (WGS) entry which is preliminary data.</text>
</comment>
<feature type="transmembrane region" description="Helical" evidence="6">
    <location>
        <begin position="170"/>
        <end position="187"/>
    </location>
</feature>
<feature type="transmembrane region" description="Helical" evidence="6">
    <location>
        <begin position="12"/>
        <end position="36"/>
    </location>
</feature>
<evidence type="ECO:0000256" key="2">
    <source>
        <dbReference type="ARBA" id="ARBA00022475"/>
    </source>
</evidence>
<keyword evidence="3 6" id="KW-0812">Transmembrane</keyword>
<evidence type="ECO:0000256" key="4">
    <source>
        <dbReference type="ARBA" id="ARBA00022989"/>
    </source>
</evidence>
<dbReference type="EMBL" id="JAHLZN010000012">
    <property type="protein sequence ID" value="MBU6113874.1"/>
    <property type="molecule type" value="Genomic_DNA"/>
</dbReference>
<name>A0ABS6GXK6_MAMLE</name>
<dbReference type="InterPro" id="IPR011701">
    <property type="entry name" value="MFS"/>
</dbReference>
<reference evidence="8 9" key="1">
    <citation type="submission" date="2021-06" db="EMBL/GenBank/DDBJ databases">
        <title>Staphylococcus lentus K169 genome sequencing.</title>
        <authorList>
            <person name="Sundareshan S."/>
            <person name="Akhila D.S."/>
            <person name="Prachi D."/>
            <person name="Sivakumar R."/>
            <person name="Rajendhran J."/>
            <person name="Isloor S."/>
            <person name="Hegde N.R."/>
        </authorList>
    </citation>
    <scope>NUCLEOTIDE SEQUENCE [LARGE SCALE GENOMIC DNA]</scope>
    <source>
        <strain evidence="8 9">K169</strain>
    </source>
</reference>
<feature type="transmembrane region" description="Helical" evidence="6">
    <location>
        <begin position="349"/>
        <end position="367"/>
    </location>
</feature>
<evidence type="ECO:0000256" key="5">
    <source>
        <dbReference type="ARBA" id="ARBA00023136"/>
    </source>
</evidence>
<keyword evidence="2" id="KW-1003">Cell membrane</keyword>
<feature type="transmembrane region" description="Helical" evidence="6">
    <location>
        <begin position="42"/>
        <end position="63"/>
    </location>
</feature>
<evidence type="ECO:0000256" key="1">
    <source>
        <dbReference type="ARBA" id="ARBA00004651"/>
    </source>
</evidence>
<dbReference type="CDD" id="cd06173">
    <property type="entry name" value="MFS_MefA_like"/>
    <property type="match status" value="1"/>
</dbReference>
<comment type="subcellular location">
    <subcellularLocation>
        <location evidence="1">Cell membrane</location>
        <topology evidence="1">Multi-pass membrane protein</topology>
    </subcellularLocation>
</comment>
<keyword evidence="9" id="KW-1185">Reference proteome</keyword>
<dbReference type="InterPro" id="IPR020846">
    <property type="entry name" value="MFS_dom"/>
</dbReference>
<organism evidence="8 9">
    <name type="scientific">Mammaliicoccus lentus</name>
    <name type="common">Staphylococcus lentus</name>
    <dbReference type="NCBI Taxonomy" id="42858"/>
    <lineage>
        <taxon>Bacteria</taxon>
        <taxon>Bacillati</taxon>
        <taxon>Bacillota</taxon>
        <taxon>Bacilli</taxon>
        <taxon>Bacillales</taxon>
        <taxon>Staphylococcaceae</taxon>
        <taxon>Mammaliicoccus</taxon>
    </lineage>
</organism>
<feature type="transmembrane region" description="Helical" evidence="6">
    <location>
        <begin position="101"/>
        <end position="120"/>
    </location>
</feature>
<protein>
    <submittedName>
        <fullName evidence="8">MFS transporter</fullName>
    </submittedName>
</protein>
<dbReference type="Proteomes" id="UP000770161">
    <property type="component" value="Unassembled WGS sequence"/>
</dbReference>
<proteinExistence type="predicted"/>
<evidence type="ECO:0000259" key="7">
    <source>
        <dbReference type="PROSITE" id="PS50850"/>
    </source>
</evidence>
<dbReference type="PANTHER" id="PTHR23513:SF6">
    <property type="entry name" value="MAJOR FACILITATOR SUPERFAMILY ASSOCIATED DOMAIN-CONTAINING PROTEIN"/>
    <property type="match status" value="1"/>
</dbReference>
<keyword evidence="5 6" id="KW-0472">Membrane</keyword>
<evidence type="ECO:0000256" key="6">
    <source>
        <dbReference type="SAM" id="Phobius"/>
    </source>
</evidence>
<dbReference type="Pfam" id="PF07690">
    <property type="entry name" value="MFS_1"/>
    <property type="match status" value="1"/>
</dbReference>
<feature type="transmembrane region" description="Helical" evidence="6">
    <location>
        <begin position="284"/>
        <end position="301"/>
    </location>
</feature>
<dbReference type="PROSITE" id="PS50850">
    <property type="entry name" value="MFS"/>
    <property type="match status" value="1"/>
</dbReference>
<feature type="transmembrane region" description="Helical" evidence="6">
    <location>
        <begin position="373"/>
        <end position="389"/>
    </location>
</feature>
<feature type="transmembrane region" description="Helical" evidence="6">
    <location>
        <begin position="250"/>
        <end position="272"/>
    </location>
</feature>
<evidence type="ECO:0000313" key="9">
    <source>
        <dbReference type="Proteomes" id="UP000770161"/>
    </source>
</evidence>
<evidence type="ECO:0000313" key="8">
    <source>
        <dbReference type="EMBL" id="MBU6113874.1"/>
    </source>
</evidence>
<accession>A0ABS6GXK6</accession>
<feature type="transmembrane region" description="Helical" evidence="6">
    <location>
        <begin position="75"/>
        <end position="95"/>
    </location>
</feature>
<gene>
    <name evidence="8" type="ORF">KQ656_07880</name>
</gene>
<feature type="transmembrane region" description="Helical" evidence="6">
    <location>
        <begin position="224"/>
        <end position="244"/>
    </location>
</feature>
<keyword evidence="4 6" id="KW-1133">Transmembrane helix</keyword>
<feature type="domain" description="Major facilitator superfamily (MFS) profile" evidence="7">
    <location>
        <begin position="9"/>
        <end position="400"/>
    </location>
</feature>
<feature type="transmembrane region" description="Helical" evidence="6">
    <location>
        <begin position="307"/>
        <end position="329"/>
    </location>
</feature>
<evidence type="ECO:0000256" key="3">
    <source>
        <dbReference type="ARBA" id="ARBA00022692"/>
    </source>
</evidence>
<dbReference type="PANTHER" id="PTHR23513">
    <property type="entry name" value="INTEGRAL MEMBRANE EFFLUX PROTEIN-RELATED"/>
    <property type="match status" value="1"/>
</dbReference>